<dbReference type="GO" id="GO:0006629">
    <property type="term" value="P:lipid metabolic process"/>
    <property type="evidence" value="ECO:0007669"/>
    <property type="project" value="Ensembl"/>
</dbReference>
<dbReference type="GO" id="GO:0006006">
    <property type="term" value="P:glucose metabolic process"/>
    <property type="evidence" value="ECO:0007669"/>
    <property type="project" value="Ensembl"/>
</dbReference>
<evidence type="ECO:0000259" key="13">
    <source>
        <dbReference type="Pfam" id="PF01435"/>
    </source>
</evidence>
<keyword evidence="12" id="KW-1133">Transmembrane helix</keyword>
<evidence type="ECO:0000256" key="5">
    <source>
        <dbReference type="ARBA" id="ARBA00022801"/>
    </source>
</evidence>
<dbReference type="RefSeq" id="XP_030428090.1">
    <property type="nucleotide sequence ID" value="XM_030572230.1"/>
</dbReference>
<evidence type="ECO:0000256" key="8">
    <source>
        <dbReference type="ARBA" id="ARBA00038233"/>
    </source>
</evidence>
<dbReference type="GO" id="GO:0005758">
    <property type="term" value="C:mitochondrial intermembrane space"/>
    <property type="evidence" value="ECO:0007669"/>
    <property type="project" value="Ensembl"/>
</dbReference>
<dbReference type="GO" id="GO:0120162">
    <property type="term" value="P:positive regulation of cold-induced thermogenesis"/>
    <property type="evidence" value="ECO:0007669"/>
    <property type="project" value="Ensembl"/>
</dbReference>
<dbReference type="AlphaFoldDB" id="A0A8C5F321"/>
<reference evidence="14" key="2">
    <citation type="submission" date="2025-09" db="UniProtKB">
        <authorList>
            <consortium name="Ensembl"/>
        </authorList>
    </citation>
    <scope>IDENTIFICATION</scope>
</reference>
<comment type="cofactor">
    <cofactor evidence="1">
        <name>Zn(2+)</name>
        <dbReference type="ChEBI" id="CHEBI:29105"/>
    </cofactor>
</comment>
<dbReference type="Proteomes" id="UP000694390">
    <property type="component" value="Unassembled WGS sequence"/>
</dbReference>
<evidence type="ECO:0000256" key="10">
    <source>
        <dbReference type="ARBA" id="ARBA00042978"/>
    </source>
</evidence>
<accession>A0A8C5F321</accession>
<feature type="compositionally biased region" description="Basic and acidic residues" evidence="11">
    <location>
        <begin position="495"/>
        <end position="510"/>
    </location>
</feature>
<evidence type="ECO:0000256" key="11">
    <source>
        <dbReference type="SAM" id="MobiDB-lite"/>
    </source>
</evidence>
<evidence type="ECO:0000256" key="2">
    <source>
        <dbReference type="ARBA" id="ARBA00011182"/>
    </source>
</evidence>
<evidence type="ECO:0000256" key="7">
    <source>
        <dbReference type="ARBA" id="ARBA00023049"/>
    </source>
</evidence>
<dbReference type="GO" id="GO:0046872">
    <property type="term" value="F:metal ion binding"/>
    <property type="evidence" value="ECO:0007669"/>
    <property type="project" value="UniProtKB-KW"/>
</dbReference>
<evidence type="ECO:0000256" key="6">
    <source>
        <dbReference type="ARBA" id="ARBA00022833"/>
    </source>
</evidence>
<gene>
    <name evidence="14" type="primary">OMA1</name>
</gene>
<dbReference type="GO" id="GO:0042407">
    <property type="term" value="P:cristae formation"/>
    <property type="evidence" value="ECO:0007669"/>
    <property type="project" value="Ensembl"/>
</dbReference>
<evidence type="ECO:0000313" key="15">
    <source>
        <dbReference type="Proteomes" id="UP000694390"/>
    </source>
</evidence>
<evidence type="ECO:0000256" key="9">
    <source>
        <dbReference type="ARBA" id="ARBA00040360"/>
    </source>
</evidence>
<keyword evidence="6" id="KW-0862">Zinc</keyword>
<dbReference type="InterPro" id="IPR051156">
    <property type="entry name" value="Mito/Outer_Membr_Metalloprot"/>
</dbReference>
<dbReference type="GO" id="GO:0010637">
    <property type="term" value="P:negative regulation of mitochondrial fusion"/>
    <property type="evidence" value="ECO:0007669"/>
    <property type="project" value="Ensembl"/>
</dbReference>
<evidence type="ECO:0000256" key="3">
    <source>
        <dbReference type="ARBA" id="ARBA00022670"/>
    </source>
</evidence>
<dbReference type="GeneTree" id="ENSGT00390000007027"/>
<dbReference type="PANTHER" id="PTHR22726:SF1">
    <property type="entry name" value="METALLOENDOPEPTIDASE OMA1, MITOCHONDRIAL"/>
    <property type="match status" value="1"/>
</dbReference>
<dbReference type="GO" id="GO:0070585">
    <property type="term" value="P:protein localization to mitochondrion"/>
    <property type="evidence" value="ECO:0007669"/>
    <property type="project" value="Ensembl"/>
</dbReference>
<protein>
    <recommendedName>
        <fullName evidence="9">Metalloendopeptidase OMA1, mitochondrial</fullName>
    </recommendedName>
    <alternativeName>
        <fullName evidence="10">Overlapping with the m-AAA protease 1 homolog</fullName>
    </alternativeName>
</protein>
<dbReference type="RefSeq" id="XP_030428088.1">
    <property type="nucleotide sequence ID" value="XM_030572228.1"/>
</dbReference>
<dbReference type="GO" id="GO:0034982">
    <property type="term" value="P:mitochondrial protein processing"/>
    <property type="evidence" value="ECO:0007669"/>
    <property type="project" value="Ensembl"/>
</dbReference>
<dbReference type="RefSeq" id="XP_030428089.1">
    <property type="nucleotide sequence ID" value="XM_030572229.1"/>
</dbReference>
<keyword evidence="3" id="KW-0645">Protease</keyword>
<dbReference type="GO" id="GO:0005743">
    <property type="term" value="C:mitochondrial inner membrane"/>
    <property type="evidence" value="ECO:0007669"/>
    <property type="project" value="Ensembl"/>
</dbReference>
<dbReference type="CDD" id="cd07331">
    <property type="entry name" value="M48C_Oma1_like"/>
    <property type="match status" value="1"/>
</dbReference>
<keyword evidence="4" id="KW-0479">Metal-binding</keyword>
<sequence length="518" mass="59229">MNAICSLKIVGRNCILFRLTSLASQAKCNNLYRSSVEALNGHHHIQVNHVVNKCQQLVISRSTSYYFMIGSSNFYRKFINKSRRCFLNAKNIEVCTDIHNSCRSPYFLASKPLVEDLALFRSLAPVQSPNRIPAWDVQIIRLFHTSSSFQAAPVPLLWIILKPAQKLFAIILGRSIRKWWKALPPNKRELFKESVRKNKWKIVVGLCSLAVLFIMFYFTHLEETPITGRARLLVFGKEHFMALSEMEYDMWMEQFKNKMLSEIDPRYQVVKKVIGHLSESNQDIPQVSEFKWVIHVVEEPGINAFVLPNGQVFVFTGLLNAVSDIHQLSFILGHEIAHAVLGHAAEKASLVHFLDFLSLILLTMIWAVCPRDSLAVVGQWIQTKLQEFMFDRPYNRTLEAEADKVGLQFAAKACVDVRASSVFWQQMELAETIQGQRKLPEWLSTHPSHENRAEHLDRLIPEALKIRENCNCPSLPGPDPRLIFKLNTHHLLEASKDKEGQNATEHDLAKPKVGFPSV</sequence>
<feature type="region of interest" description="Disordered" evidence="11">
    <location>
        <begin position="495"/>
        <end position="518"/>
    </location>
</feature>
<keyword evidence="15" id="KW-1185">Reference proteome</keyword>
<dbReference type="GO" id="GO:1903850">
    <property type="term" value="P:regulation of cristae formation"/>
    <property type="evidence" value="ECO:0007669"/>
    <property type="project" value="Ensembl"/>
</dbReference>
<reference evidence="14" key="1">
    <citation type="submission" date="2025-08" db="UniProtKB">
        <authorList>
            <consortium name="Ensembl"/>
        </authorList>
    </citation>
    <scope>IDENTIFICATION</scope>
</reference>
<dbReference type="GO" id="GO:0004222">
    <property type="term" value="F:metalloendopeptidase activity"/>
    <property type="evidence" value="ECO:0007669"/>
    <property type="project" value="Ensembl"/>
</dbReference>
<dbReference type="GO" id="GO:0002024">
    <property type="term" value="P:diet induced thermogenesis"/>
    <property type="evidence" value="ECO:0007669"/>
    <property type="project" value="Ensembl"/>
</dbReference>
<keyword evidence="7" id="KW-0482">Metalloprotease</keyword>
<feature type="domain" description="Peptidase M48" evidence="13">
    <location>
        <begin position="282"/>
        <end position="458"/>
    </location>
</feature>
<comment type="similarity">
    <text evidence="8">Belongs to the peptidase M48 family.</text>
</comment>
<evidence type="ECO:0000256" key="1">
    <source>
        <dbReference type="ARBA" id="ARBA00001947"/>
    </source>
</evidence>
<dbReference type="PANTHER" id="PTHR22726">
    <property type="entry name" value="METALLOENDOPEPTIDASE OMA1"/>
    <property type="match status" value="1"/>
</dbReference>
<organism evidence="14 15">
    <name type="scientific">Gopherus evgoodei</name>
    <name type="common">Goodes thornscrub tortoise</name>
    <dbReference type="NCBI Taxonomy" id="1825980"/>
    <lineage>
        <taxon>Eukaryota</taxon>
        <taxon>Metazoa</taxon>
        <taxon>Chordata</taxon>
        <taxon>Craniata</taxon>
        <taxon>Vertebrata</taxon>
        <taxon>Euteleostomi</taxon>
        <taxon>Archelosauria</taxon>
        <taxon>Testudinata</taxon>
        <taxon>Testudines</taxon>
        <taxon>Cryptodira</taxon>
        <taxon>Durocryptodira</taxon>
        <taxon>Testudinoidea</taxon>
        <taxon>Testudinidae</taxon>
        <taxon>Gopherus</taxon>
    </lineage>
</organism>
<name>A0A8C5F321_9SAUR</name>
<dbReference type="GO" id="GO:0031638">
    <property type="term" value="P:zymogen activation"/>
    <property type="evidence" value="ECO:0007669"/>
    <property type="project" value="Ensembl"/>
</dbReference>
<dbReference type="CTD" id="115209"/>
<dbReference type="Ensembl" id="ENSGEVT00005031370.1">
    <property type="protein sequence ID" value="ENSGEVP00005029874.1"/>
    <property type="gene ID" value="ENSGEVG00005020860.1"/>
</dbReference>
<evidence type="ECO:0000256" key="4">
    <source>
        <dbReference type="ARBA" id="ARBA00022723"/>
    </source>
</evidence>
<dbReference type="GO" id="GO:0006413">
    <property type="term" value="P:translational initiation"/>
    <property type="evidence" value="ECO:0007669"/>
    <property type="project" value="Ensembl"/>
</dbReference>
<feature type="transmembrane region" description="Helical" evidence="12">
    <location>
        <begin position="200"/>
        <end position="218"/>
    </location>
</feature>
<dbReference type="Gene3D" id="3.30.2010.10">
    <property type="entry name" value="Metalloproteases ('zincins'), catalytic domain"/>
    <property type="match status" value="1"/>
</dbReference>
<keyword evidence="5" id="KW-0378">Hydrolase</keyword>
<dbReference type="GO" id="GO:0016540">
    <property type="term" value="P:protein autoprocessing"/>
    <property type="evidence" value="ECO:0007669"/>
    <property type="project" value="Ensembl"/>
</dbReference>
<dbReference type="OrthoDB" id="7464992at2759"/>
<dbReference type="GO" id="GO:0006515">
    <property type="term" value="P:protein quality control for misfolded or incompletely synthesized proteins"/>
    <property type="evidence" value="ECO:0007669"/>
    <property type="project" value="Ensembl"/>
</dbReference>
<dbReference type="InterPro" id="IPR001915">
    <property type="entry name" value="Peptidase_M48"/>
</dbReference>
<dbReference type="GO" id="GO:0000423">
    <property type="term" value="P:mitophagy"/>
    <property type="evidence" value="ECO:0007669"/>
    <property type="project" value="Ensembl"/>
</dbReference>
<dbReference type="GO" id="GO:0033108">
    <property type="term" value="P:mitochondrial respiratory chain complex assembly"/>
    <property type="evidence" value="ECO:0007669"/>
    <property type="project" value="Ensembl"/>
</dbReference>
<evidence type="ECO:0000256" key="12">
    <source>
        <dbReference type="SAM" id="Phobius"/>
    </source>
</evidence>
<dbReference type="Pfam" id="PF01435">
    <property type="entry name" value="Peptidase_M48"/>
    <property type="match status" value="1"/>
</dbReference>
<keyword evidence="12" id="KW-0812">Transmembrane</keyword>
<comment type="subunit">
    <text evidence="2">Homooligomer.</text>
</comment>
<dbReference type="GO" id="GO:1901526">
    <property type="term" value="P:positive regulation of mitophagy"/>
    <property type="evidence" value="ECO:0007669"/>
    <property type="project" value="Ensembl"/>
</dbReference>
<dbReference type="GeneID" id="115656027"/>
<evidence type="ECO:0000313" key="14">
    <source>
        <dbReference type="Ensembl" id="ENSGEVP00005029874.1"/>
    </source>
</evidence>
<proteinExistence type="inferred from homology"/>
<keyword evidence="12" id="KW-0472">Membrane</keyword>
<dbReference type="GO" id="GO:0140468">
    <property type="term" value="P:HRI-mediated signaling"/>
    <property type="evidence" value="ECO:0007669"/>
    <property type="project" value="Ensembl"/>
</dbReference>
<dbReference type="GO" id="GO:0043065">
    <property type="term" value="P:positive regulation of apoptotic process"/>
    <property type="evidence" value="ECO:0007669"/>
    <property type="project" value="Ensembl"/>
</dbReference>